<sequence length="108" mass="12454">MYLGIEGYDHNSPRIHLEMEEGDTVFFHPLLIHGSGTNRTNNCRKSISCHYASSKCLVLEKLEPEQRVIEEEVLALQQKRFGDSIKFTFQDLWMMKSRHVKGESGVLS</sequence>
<organism evidence="5 6">
    <name type="scientific">Plakobranchus ocellatus</name>
    <dbReference type="NCBI Taxonomy" id="259542"/>
    <lineage>
        <taxon>Eukaryota</taxon>
        <taxon>Metazoa</taxon>
        <taxon>Spiralia</taxon>
        <taxon>Lophotrochozoa</taxon>
        <taxon>Mollusca</taxon>
        <taxon>Gastropoda</taxon>
        <taxon>Heterobranchia</taxon>
        <taxon>Euthyneura</taxon>
        <taxon>Panpulmonata</taxon>
        <taxon>Sacoglossa</taxon>
        <taxon>Placobranchoidea</taxon>
        <taxon>Plakobranchidae</taxon>
        <taxon>Plakobranchus</taxon>
    </lineage>
</organism>
<dbReference type="InterPro" id="IPR047128">
    <property type="entry name" value="PhyH"/>
</dbReference>
<keyword evidence="5" id="KW-0560">Oxidoreductase</keyword>
<evidence type="ECO:0000256" key="2">
    <source>
        <dbReference type="ARBA" id="ARBA00034809"/>
    </source>
</evidence>
<comment type="caution">
    <text evidence="5">The sequence shown here is derived from an EMBL/GenBank/DDBJ whole genome shotgun (WGS) entry which is preliminary data.</text>
</comment>
<evidence type="ECO:0000256" key="1">
    <source>
        <dbReference type="ARBA" id="ARBA00005830"/>
    </source>
</evidence>
<dbReference type="InterPro" id="IPR008775">
    <property type="entry name" value="Phytyl_CoA_dOase-like"/>
</dbReference>
<proteinExistence type="inferred from homology"/>
<evidence type="ECO:0000313" key="5">
    <source>
        <dbReference type="EMBL" id="GFO14412.1"/>
    </source>
</evidence>
<dbReference type="AlphaFoldDB" id="A0AAV4B5F4"/>
<evidence type="ECO:0000313" key="6">
    <source>
        <dbReference type="Proteomes" id="UP000735302"/>
    </source>
</evidence>
<dbReference type="Pfam" id="PF05721">
    <property type="entry name" value="PhyH"/>
    <property type="match status" value="1"/>
</dbReference>
<reference evidence="5 6" key="1">
    <citation type="journal article" date="2021" name="Elife">
        <title>Chloroplast acquisition without the gene transfer in kleptoplastic sea slugs, Plakobranchus ocellatus.</title>
        <authorList>
            <person name="Maeda T."/>
            <person name="Takahashi S."/>
            <person name="Yoshida T."/>
            <person name="Shimamura S."/>
            <person name="Takaki Y."/>
            <person name="Nagai Y."/>
            <person name="Toyoda A."/>
            <person name="Suzuki Y."/>
            <person name="Arimoto A."/>
            <person name="Ishii H."/>
            <person name="Satoh N."/>
            <person name="Nishiyama T."/>
            <person name="Hasebe M."/>
            <person name="Maruyama T."/>
            <person name="Minagawa J."/>
            <person name="Obokata J."/>
            <person name="Shigenobu S."/>
        </authorList>
    </citation>
    <scope>NUCLEOTIDE SEQUENCE [LARGE SCALE GENOMIC DNA]</scope>
</reference>
<dbReference type="EMBL" id="BLXT01004562">
    <property type="protein sequence ID" value="GFO14412.1"/>
    <property type="molecule type" value="Genomic_DNA"/>
</dbReference>
<dbReference type="Gene3D" id="2.60.120.620">
    <property type="entry name" value="q2cbj1_9rhob like domain"/>
    <property type="match status" value="1"/>
</dbReference>
<dbReference type="GO" id="GO:0001561">
    <property type="term" value="P:fatty acid alpha-oxidation"/>
    <property type="evidence" value="ECO:0007669"/>
    <property type="project" value="InterPro"/>
</dbReference>
<keyword evidence="6" id="KW-1185">Reference proteome</keyword>
<dbReference type="PANTHER" id="PTHR21308:SF1">
    <property type="entry name" value="PHYTANOYL-COA DIOXYGENASE, PEROXISOMAL"/>
    <property type="match status" value="1"/>
</dbReference>
<comment type="similarity">
    <text evidence="1">Belongs to the PhyH family.</text>
</comment>
<dbReference type="SUPFAM" id="SSF51197">
    <property type="entry name" value="Clavaminate synthase-like"/>
    <property type="match status" value="1"/>
</dbReference>
<dbReference type="PANTHER" id="PTHR21308">
    <property type="entry name" value="PHYTANOYL-COA ALPHA-HYDROXYLASE"/>
    <property type="match status" value="1"/>
</dbReference>
<name>A0AAV4B5F4_9GAST</name>
<evidence type="ECO:0000256" key="3">
    <source>
        <dbReference type="ARBA" id="ARBA00034921"/>
    </source>
</evidence>
<dbReference type="GO" id="GO:0048244">
    <property type="term" value="F:phytanoyl-CoA dioxygenase activity"/>
    <property type="evidence" value="ECO:0007669"/>
    <property type="project" value="UniProtKB-EC"/>
</dbReference>
<keyword evidence="5" id="KW-0223">Dioxygenase</keyword>
<accession>A0AAV4B5F4</accession>
<protein>
    <recommendedName>
        <fullName evidence="2">phytanoyl-CoA dioxygenase</fullName>
        <ecNumber evidence="2">1.14.11.18</ecNumber>
    </recommendedName>
    <alternativeName>
        <fullName evidence="3">Phytanic acid oxidase</fullName>
    </alternativeName>
    <alternativeName>
        <fullName evidence="4">Phytanoyl-CoA alpha-hydroxylase</fullName>
    </alternativeName>
</protein>
<dbReference type="Proteomes" id="UP000735302">
    <property type="component" value="Unassembled WGS sequence"/>
</dbReference>
<dbReference type="EC" id="1.14.11.18" evidence="2"/>
<gene>
    <name evidence="5" type="ORF">PoB_004091700</name>
</gene>
<evidence type="ECO:0000256" key="4">
    <source>
        <dbReference type="ARBA" id="ARBA00034924"/>
    </source>
</evidence>